<organism evidence="1 2">
    <name type="scientific">Bacillus phage Mater</name>
    <dbReference type="NCBI Taxonomy" id="1540090"/>
    <lineage>
        <taxon>Viruses</taxon>
        <taxon>Duplodnaviria</taxon>
        <taxon>Heunggongvirae</taxon>
        <taxon>Uroviricota</taxon>
        <taxon>Caudoviricetes</taxon>
        <taxon>Herelleviridae</taxon>
        <taxon>Bastillevirinae</taxon>
        <taxon>Matervirus</taxon>
        <taxon>Matervirus mater</taxon>
    </lineage>
</organism>
<keyword evidence="2" id="KW-1185">Reference proteome</keyword>
<accession>A0A0A0RRU9</accession>
<dbReference type="Proteomes" id="UP000030206">
    <property type="component" value="Segment"/>
</dbReference>
<reference evidence="1 2" key="1">
    <citation type="submission" date="2014-07" db="EMBL/GenBank/DDBJ databases">
        <title>Complete Genome of Bacillus megaterium Myophage Mater.</title>
        <authorList>
            <person name="Lancaster J.C."/>
            <person name="Hodde M.K."/>
            <person name="Hernandez A.C."/>
            <person name="Everett G.F.K."/>
        </authorList>
    </citation>
    <scope>NUCLEOTIDE SEQUENCE [LARGE SCALE GENOMIC DNA]</scope>
</reference>
<protein>
    <submittedName>
        <fullName evidence="1">Uncharacterized protein</fullName>
    </submittedName>
</protein>
<dbReference type="EMBL" id="KM236245">
    <property type="protein sequence ID" value="AIW03201.1"/>
    <property type="molecule type" value="Genomic_DNA"/>
</dbReference>
<name>A0A0A0RRU9_9CAUD</name>
<dbReference type="KEGG" id="vg:24606943"/>
<dbReference type="GeneID" id="24606943"/>
<proteinExistence type="predicted"/>
<evidence type="ECO:0000313" key="2">
    <source>
        <dbReference type="Proteomes" id="UP000030206"/>
    </source>
</evidence>
<dbReference type="RefSeq" id="YP_009151003.1">
    <property type="nucleotide sequence ID" value="NC_027366.1"/>
</dbReference>
<evidence type="ECO:0000313" key="1">
    <source>
        <dbReference type="EMBL" id="AIW03201.1"/>
    </source>
</evidence>
<sequence>MELYVLTYIEELQFEPGSHFLIGVFDNLTDVIAEAKEHGFEEYRDGKGNCREGFYSSAKENFSYAEYLHLQRVSLNEPVEEEN</sequence>
<gene>
    <name evidence="1" type="ORF">CPT_Mater44</name>
</gene>